<feature type="transmembrane region" description="Helical" evidence="1">
    <location>
        <begin position="26"/>
        <end position="47"/>
    </location>
</feature>
<feature type="transmembrane region" description="Helical" evidence="1">
    <location>
        <begin position="76"/>
        <end position="97"/>
    </location>
</feature>
<dbReference type="EMBL" id="AK372658">
    <property type="protein sequence ID" value="BAK03855.1"/>
    <property type="molecule type" value="mRNA"/>
</dbReference>
<organism evidence="2">
    <name type="scientific">Hordeum vulgare subsp. vulgare</name>
    <name type="common">Domesticated barley</name>
    <dbReference type="NCBI Taxonomy" id="112509"/>
    <lineage>
        <taxon>Eukaryota</taxon>
        <taxon>Viridiplantae</taxon>
        <taxon>Streptophyta</taxon>
        <taxon>Embryophyta</taxon>
        <taxon>Tracheophyta</taxon>
        <taxon>Spermatophyta</taxon>
        <taxon>Magnoliopsida</taxon>
        <taxon>Liliopsida</taxon>
        <taxon>Poales</taxon>
        <taxon>Poaceae</taxon>
        <taxon>BOP clade</taxon>
        <taxon>Pooideae</taxon>
        <taxon>Triticodae</taxon>
        <taxon>Triticeae</taxon>
        <taxon>Hordeinae</taxon>
        <taxon>Hordeum</taxon>
    </lineage>
</organism>
<protein>
    <submittedName>
        <fullName evidence="2">Predicted protein</fullName>
    </submittedName>
</protein>
<reference evidence="2" key="1">
    <citation type="journal article" date="2011" name="Plant Physiol.">
        <title>Comprehensive sequence analysis of 24,783 barley full-length cDNAs derived from 12 clone libraries.</title>
        <authorList>
            <person name="Matsumoto T."/>
            <person name="Tanaka T."/>
            <person name="Sakai H."/>
            <person name="Amano N."/>
            <person name="Kanamori H."/>
            <person name="Kurita K."/>
            <person name="Kikuta A."/>
            <person name="Kamiya K."/>
            <person name="Yamamoto M."/>
            <person name="Ikawa H."/>
            <person name="Fujii N."/>
            <person name="Hori K."/>
            <person name="Itoh T."/>
            <person name="Sato K."/>
        </authorList>
    </citation>
    <scope>NUCLEOTIDE SEQUENCE</scope>
    <source>
        <tissue evidence="2">Flower</tissue>
    </source>
</reference>
<name>F2E933_HORVV</name>
<keyword evidence="1" id="KW-1133">Transmembrane helix</keyword>
<evidence type="ECO:0000313" key="2">
    <source>
        <dbReference type="EMBL" id="BAK03855.1"/>
    </source>
</evidence>
<evidence type="ECO:0000256" key="1">
    <source>
        <dbReference type="SAM" id="Phobius"/>
    </source>
</evidence>
<sequence length="177" mass="19187">MSMDGKTPHLLPLSLSAATKNIRDDVPLVCGWVLINAFTLAVAYIAVEYLDASCSQSSFIMPCIELTDAEAARVTALFIGTLCCAPAQAAAAALALLLPCRRRRGRRALAYLALTVTVLCHCMQAGTVWVFLAADPGYIFGWIYFPAGYCFFAVCDFLSFRALLGGDGWGMQYVAYF</sequence>
<keyword evidence="1" id="KW-0812">Transmembrane</keyword>
<proteinExistence type="evidence at transcript level"/>
<dbReference type="AlphaFoldDB" id="F2E933"/>
<feature type="transmembrane region" description="Helical" evidence="1">
    <location>
        <begin position="138"/>
        <end position="164"/>
    </location>
</feature>
<accession>F2E933</accession>
<feature type="transmembrane region" description="Helical" evidence="1">
    <location>
        <begin position="109"/>
        <end position="132"/>
    </location>
</feature>
<keyword evidence="1" id="KW-0472">Membrane</keyword>